<dbReference type="PANTHER" id="PTHR30349:SF64">
    <property type="entry name" value="PROPHAGE INTEGRASE INTD-RELATED"/>
    <property type="match status" value="1"/>
</dbReference>
<evidence type="ECO:0000256" key="2">
    <source>
        <dbReference type="SAM" id="MobiDB-lite"/>
    </source>
</evidence>
<protein>
    <submittedName>
        <fullName evidence="4">Site-specific integrase</fullName>
    </submittedName>
</protein>
<proteinExistence type="predicted"/>
<feature type="compositionally biased region" description="Basic and acidic residues" evidence="2">
    <location>
        <begin position="207"/>
        <end position="230"/>
    </location>
</feature>
<evidence type="ECO:0000256" key="1">
    <source>
        <dbReference type="ARBA" id="ARBA00023172"/>
    </source>
</evidence>
<dbReference type="CDD" id="cd01189">
    <property type="entry name" value="INT_ICEBs1_C_like"/>
    <property type="match status" value="1"/>
</dbReference>
<dbReference type="InterPro" id="IPR002104">
    <property type="entry name" value="Integrase_catalytic"/>
</dbReference>
<gene>
    <name evidence="4" type="ORF">SM116_09195</name>
</gene>
<dbReference type="RefSeq" id="WP_320940692.1">
    <property type="nucleotide sequence ID" value="NZ_BAABEU010000010.1"/>
</dbReference>
<reference evidence="4 5" key="1">
    <citation type="submission" date="2023-11" db="EMBL/GenBank/DDBJ databases">
        <title>Genome sequence of Microbacterium rhizosphaerae KACC 19337.</title>
        <authorList>
            <person name="Choi H."/>
            <person name="Kim S."/>
            <person name="Kim Y."/>
            <person name="Kwon S.-W."/>
            <person name="Heo J."/>
        </authorList>
    </citation>
    <scope>NUCLEOTIDE SEQUENCE [LARGE SCALE GENOMIC DNA]</scope>
    <source>
        <strain evidence="4 5">KACC 19337</strain>
    </source>
</reference>
<dbReference type="InterPro" id="IPR050090">
    <property type="entry name" value="Tyrosine_recombinase_XerCD"/>
</dbReference>
<sequence>MRGRAPKQRPYVATTAQIWALYDALPPSYRNMLLLGAFAGIRVGEMAALTVDDVDWTRGIVTPTAQHDDEDLKTDESANSIPIPLELVDMLRADAGTRMVVPGVFGRGVSAYQLNRVWIDARSTVPGLPDGFRIHDLRHYFASMLIAAGLDVKVVQARMRHASATVTLNTYGHLWPDSDDSSRAAVAAVIRLHAQNKAPGKVPVGQEIHEHDAGFGNDRESERGADGDVR</sequence>
<evidence type="ECO:0000259" key="3">
    <source>
        <dbReference type="PROSITE" id="PS51898"/>
    </source>
</evidence>
<dbReference type="PANTHER" id="PTHR30349">
    <property type="entry name" value="PHAGE INTEGRASE-RELATED"/>
    <property type="match status" value="1"/>
</dbReference>
<name>A0ABZ0SH83_9MICO</name>
<dbReference type="InterPro" id="IPR011010">
    <property type="entry name" value="DNA_brk_join_enz"/>
</dbReference>
<organism evidence="4 5">
    <name type="scientific">Microbacterium rhizosphaerae</name>
    <dbReference type="NCBI Taxonomy" id="1678237"/>
    <lineage>
        <taxon>Bacteria</taxon>
        <taxon>Bacillati</taxon>
        <taxon>Actinomycetota</taxon>
        <taxon>Actinomycetes</taxon>
        <taxon>Micrococcales</taxon>
        <taxon>Microbacteriaceae</taxon>
        <taxon>Microbacterium</taxon>
    </lineage>
</organism>
<evidence type="ECO:0000313" key="5">
    <source>
        <dbReference type="Proteomes" id="UP001323798"/>
    </source>
</evidence>
<dbReference type="PROSITE" id="PS51898">
    <property type="entry name" value="TYR_RECOMBINASE"/>
    <property type="match status" value="1"/>
</dbReference>
<feature type="domain" description="Tyr recombinase" evidence="3">
    <location>
        <begin position="8"/>
        <end position="187"/>
    </location>
</feature>
<dbReference type="EMBL" id="CP139368">
    <property type="protein sequence ID" value="WPR87970.1"/>
    <property type="molecule type" value="Genomic_DNA"/>
</dbReference>
<dbReference type="SUPFAM" id="SSF56349">
    <property type="entry name" value="DNA breaking-rejoining enzymes"/>
    <property type="match status" value="1"/>
</dbReference>
<keyword evidence="5" id="KW-1185">Reference proteome</keyword>
<evidence type="ECO:0000313" key="4">
    <source>
        <dbReference type="EMBL" id="WPR87970.1"/>
    </source>
</evidence>
<dbReference type="Gene3D" id="1.10.443.10">
    <property type="entry name" value="Intergrase catalytic core"/>
    <property type="match status" value="1"/>
</dbReference>
<accession>A0ABZ0SH83</accession>
<dbReference type="InterPro" id="IPR013762">
    <property type="entry name" value="Integrase-like_cat_sf"/>
</dbReference>
<dbReference type="Pfam" id="PF00589">
    <property type="entry name" value="Phage_integrase"/>
    <property type="match status" value="1"/>
</dbReference>
<feature type="region of interest" description="Disordered" evidence="2">
    <location>
        <begin position="198"/>
        <end position="230"/>
    </location>
</feature>
<keyword evidence="1" id="KW-0233">DNA recombination</keyword>
<dbReference type="Proteomes" id="UP001323798">
    <property type="component" value="Chromosome"/>
</dbReference>